<reference evidence="1 2" key="1">
    <citation type="journal article" date="2004" name="Nat. Genet.">
        <title>Comparison of genome degradation in Paratyphi A and Typhi, human-restricted serovars of Salmonella enterica that cause typhoid.</title>
        <authorList>
            <person name="McClelland M."/>
            <person name="Sanderson K.E."/>
            <person name="Clifton S.W."/>
            <person name="Latreille P."/>
            <person name="Porwollik S."/>
            <person name="Sabo A."/>
            <person name="Meyer R."/>
            <person name="Bieri T."/>
            <person name="Ozersky P."/>
            <person name="McLellan M."/>
            <person name="Harkins C.R."/>
            <person name="Wang C."/>
            <person name="Nguyen C."/>
            <person name="Berghoff A."/>
            <person name="Elliott G."/>
            <person name="Kohlberg S."/>
            <person name="Strong C."/>
            <person name="Du F."/>
            <person name="Carter J."/>
            <person name="Kremizki C."/>
            <person name="Layman D."/>
            <person name="Leonard S."/>
            <person name="Sun H."/>
            <person name="Fulton L."/>
            <person name="Nash W."/>
            <person name="Miner T."/>
            <person name="Minx P."/>
            <person name="Delehaunty K."/>
            <person name="Fronick C."/>
            <person name="Magrini V."/>
            <person name="Nhan M."/>
            <person name="Warren W."/>
            <person name="Florea L."/>
            <person name="Spieth J."/>
            <person name="Wilson R.K."/>
        </authorList>
    </citation>
    <scope>NUCLEOTIDE SEQUENCE [LARGE SCALE GENOMIC DNA]</scope>
    <source>
        <strain evidence="2">ATCC 9150 / SARB42</strain>
    </source>
</reference>
<sequence length="79" mass="8881">MVPAFFLPACLQRSDMELNNEYQNYEDEDDESADDLPPSHHPRSFQSIIGWLYDKAVSGIAGIESAEMLAARYLEDAKG</sequence>
<protein>
    <submittedName>
        <fullName evidence="1">Uncharacterized protein</fullName>
    </submittedName>
</protein>
<dbReference type="HOGENOM" id="CLU_2865231_0_0_6"/>
<dbReference type="Proteomes" id="UP000008185">
    <property type="component" value="Chromosome"/>
</dbReference>
<accession>A0A0H2WVD8</accession>
<organism evidence="1 2">
    <name type="scientific">Salmonella paratyphi A (strain ATCC 9150 / SARB42)</name>
    <dbReference type="NCBI Taxonomy" id="295319"/>
    <lineage>
        <taxon>Bacteria</taxon>
        <taxon>Pseudomonadati</taxon>
        <taxon>Pseudomonadota</taxon>
        <taxon>Gammaproteobacteria</taxon>
        <taxon>Enterobacterales</taxon>
        <taxon>Enterobacteriaceae</taxon>
        <taxon>Salmonella</taxon>
    </lineage>
</organism>
<gene>
    <name evidence="1" type="ordered locus">SPA4316</name>
</gene>
<dbReference type="KEGG" id="spt:SPA4316"/>
<proteinExistence type="predicted"/>
<dbReference type="AlphaFoldDB" id="A0A0H2WVD8"/>
<evidence type="ECO:0000313" key="1">
    <source>
        <dbReference type="EMBL" id="AAV80044.1"/>
    </source>
</evidence>
<dbReference type="EMBL" id="CP000026">
    <property type="protein sequence ID" value="AAV80044.1"/>
    <property type="molecule type" value="Genomic_DNA"/>
</dbReference>
<name>A0A0H2WVD8_SALPA</name>
<evidence type="ECO:0000313" key="2">
    <source>
        <dbReference type="Proteomes" id="UP000008185"/>
    </source>
</evidence>